<dbReference type="Proteomes" id="UP000004690">
    <property type="component" value="Unassembled WGS sequence"/>
</dbReference>
<dbReference type="AlphaFoldDB" id="I3C7K7"/>
<dbReference type="InterPro" id="IPR002881">
    <property type="entry name" value="DUF58"/>
</dbReference>
<gene>
    <name evidence="2" type="ORF">JoomaDRAFT_2628</name>
</gene>
<dbReference type="OrthoDB" id="9776116at2"/>
<proteinExistence type="predicted"/>
<protein>
    <recommendedName>
        <fullName evidence="1">DUF58 domain-containing protein</fullName>
    </recommendedName>
</protein>
<keyword evidence="3" id="KW-1185">Reference proteome</keyword>
<name>I3C7K7_9FLAO</name>
<dbReference type="PANTHER" id="PTHR33608:SF12">
    <property type="entry name" value="DUF58 DOMAIN-CONTAINING PROTEIN"/>
    <property type="match status" value="1"/>
</dbReference>
<dbReference type="PANTHER" id="PTHR33608">
    <property type="entry name" value="BLL2464 PROTEIN"/>
    <property type="match status" value="1"/>
</dbReference>
<evidence type="ECO:0000313" key="3">
    <source>
        <dbReference type="Proteomes" id="UP000004690"/>
    </source>
</evidence>
<dbReference type="Pfam" id="PF01882">
    <property type="entry name" value="DUF58"/>
    <property type="match status" value="1"/>
</dbReference>
<dbReference type="RefSeq" id="WP_008613209.1">
    <property type="nucleotide sequence ID" value="NZ_JH651379.1"/>
</dbReference>
<dbReference type="STRING" id="926559.JoomaDRAFT_2628"/>
<dbReference type="InterPro" id="IPR036465">
    <property type="entry name" value="vWFA_dom_sf"/>
</dbReference>
<dbReference type="SUPFAM" id="SSF53300">
    <property type="entry name" value="vWA-like"/>
    <property type="match status" value="1"/>
</dbReference>
<sequence length="313" mass="35556">MSKKVEYPENVFVSLTDLLKKEHTAHSFTLLARKHKVNSILSGKHASKLRGRGLDFEEVRNYVKGDDIRNIDWKVTARTQKTHTRVYTEEKEKPVLIVVDQSKSMFFGSVHKTKAVVAAELAAVTAFRVFKEGDRVGGVIFADEGFDVVAPKRSRKNIIHFLEKIVKRNHDLIVSKADAHDETLNAVIPRVHNIVTHDYLVVIISDFLRYSPAVIKAISGISMHNDLILAKISDPMEYAIPDTKFVASNQTHQIVVDGKNKSIKKAFKEGFEGDFYAFKDEMKKYQIPIFNIDTVTDLDLQLTEVFGKMNARR</sequence>
<dbReference type="eggNOG" id="COG1721">
    <property type="taxonomic scope" value="Bacteria"/>
</dbReference>
<dbReference type="HOGENOM" id="CLU_054927_1_0_10"/>
<evidence type="ECO:0000259" key="1">
    <source>
        <dbReference type="Pfam" id="PF01882"/>
    </source>
</evidence>
<organism evidence="2 3">
    <name type="scientific">Galbibacter orientalis DSM 19592</name>
    <dbReference type="NCBI Taxonomy" id="926559"/>
    <lineage>
        <taxon>Bacteria</taxon>
        <taxon>Pseudomonadati</taxon>
        <taxon>Bacteroidota</taxon>
        <taxon>Flavobacteriia</taxon>
        <taxon>Flavobacteriales</taxon>
        <taxon>Flavobacteriaceae</taxon>
        <taxon>Galbibacter</taxon>
    </lineage>
</organism>
<dbReference type="EMBL" id="JH651379">
    <property type="protein sequence ID" value="EIJ39600.1"/>
    <property type="molecule type" value="Genomic_DNA"/>
</dbReference>
<reference evidence="2 3" key="1">
    <citation type="submission" date="2012-02" db="EMBL/GenBank/DDBJ databases">
        <title>Improved High-Quality Draft genome of Joostella marina DSM 19592.</title>
        <authorList>
            <consortium name="US DOE Joint Genome Institute (JGI-PGF)"/>
            <person name="Lucas S."/>
            <person name="Copeland A."/>
            <person name="Lapidus A."/>
            <person name="Bruce D."/>
            <person name="Goodwin L."/>
            <person name="Pitluck S."/>
            <person name="Peters L."/>
            <person name="Chertkov O."/>
            <person name="Ovchinnikova G."/>
            <person name="Kyrpides N."/>
            <person name="Mavromatis K."/>
            <person name="Detter J.C."/>
            <person name="Han C."/>
            <person name="Land M."/>
            <person name="Hauser L."/>
            <person name="Markowitz V."/>
            <person name="Cheng J.-F."/>
            <person name="Hugenholtz P."/>
            <person name="Woyke T."/>
            <person name="Wu D."/>
            <person name="Tindall B."/>
            <person name="Brambilla E."/>
            <person name="Klenk H.-P."/>
            <person name="Eisen J.A."/>
        </authorList>
    </citation>
    <scope>NUCLEOTIDE SEQUENCE [LARGE SCALE GENOMIC DNA]</scope>
    <source>
        <strain evidence="2 3">DSM 19592</strain>
    </source>
</reference>
<evidence type="ECO:0000313" key="2">
    <source>
        <dbReference type="EMBL" id="EIJ39600.1"/>
    </source>
</evidence>
<feature type="domain" description="DUF58" evidence="1">
    <location>
        <begin position="58"/>
        <end position="269"/>
    </location>
</feature>
<accession>I3C7K7</accession>